<dbReference type="PANTHER" id="PTHR30386:SF26">
    <property type="entry name" value="TRANSPORT PROTEIN COMB"/>
    <property type="match status" value="1"/>
</dbReference>
<dbReference type="Pfam" id="PF26002">
    <property type="entry name" value="Beta-barrel_AprE"/>
    <property type="match status" value="1"/>
</dbReference>
<keyword evidence="3 9" id="KW-0813">Transport</keyword>
<keyword evidence="6 9" id="KW-0812">Transmembrane</keyword>
<comment type="similarity">
    <text evidence="2 9">Belongs to the membrane fusion protein (MFP) (TC 8.A.1) family.</text>
</comment>
<name>A0A328BZB6_9PAST</name>
<keyword evidence="8 9" id="KW-0472">Membrane</keyword>
<dbReference type="Gene3D" id="2.40.50.100">
    <property type="match status" value="1"/>
</dbReference>
<keyword evidence="5 9" id="KW-0997">Cell inner membrane</keyword>
<dbReference type="PRINTS" id="PR01490">
    <property type="entry name" value="RTXTOXIND"/>
</dbReference>
<dbReference type="RefSeq" id="WP_111750701.1">
    <property type="nucleotide sequence ID" value="NZ_PTPX01000018.1"/>
</dbReference>
<evidence type="ECO:0000256" key="2">
    <source>
        <dbReference type="ARBA" id="ARBA00009477"/>
    </source>
</evidence>
<organism evidence="11 12">
    <name type="scientific">Glaesserella australis</name>
    <dbReference type="NCBI Taxonomy" id="2094024"/>
    <lineage>
        <taxon>Bacteria</taxon>
        <taxon>Pseudomonadati</taxon>
        <taxon>Pseudomonadota</taxon>
        <taxon>Gammaproteobacteria</taxon>
        <taxon>Pasteurellales</taxon>
        <taxon>Pasteurellaceae</taxon>
        <taxon>Glaesserella</taxon>
    </lineage>
</organism>
<comment type="subcellular location">
    <subcellularLocation>
        <location evidence="1 9">Cell inner membrane</location>
        <topology evidence="1 9">Single-pass membrane protein</topology>
    </subcellularLocation>
</comment>
<accession>A0A328BZB6</accession>
<dbReference type="EMBL" id="PTPX01000018">
    <property type="protein sequence ID" value="RAL18190.1"/>
    <property type="molecule type" value="Genomic_DNA"/>
</dbReference>
<dbReference type="GO" id="GO:0015031">
    <property type="term" value="P:protein transport"/>
    <property type="evidence" value="ECO:0007669"/>
    <property type="project" value="InterPro"/>
</dbReference>
<gene>
    <name evidence="11" type="ORF">C5N92_09945</name>
</gene>
<evidence type="ECO:0000256" key="3">
    <source>
        <dbReference type="ARBA" id="ARBA00022448"/>
    </source>
</evidence>
<protein>
    <recommendedName>
        <fullName evidence="9">Membrane fusion protein (MFP) family protein</fullName>
    </recommendedName>
</protein>
<evidence type="ECO:0000256" key="7">
    <source>
        <dbReference type="ARBA" id="ARBA00022989"/>
    </source>
</evidence>
<dbReference type="InterPro" id="IPR010129">
    <property type="entry name" value="T1SS_HlyD"/>
</dbReference>
<feature type="transmembrane region" description="Helical" evidence="9">
    <location>
        <begin position="37"/>
        <end position="56"/>
    </location>
</feature>
<evidence type="ECO:0000259" key="10">
    <source>
        <dbReference type="Pfam" id="PF26002"/>
    </source>
</evidence>
<keyword evidence="4 9" id="KW-1003">Cell membrane</keyword>
<dbReference type="SUPFAM" id="SSF111369">
    <property type="entry name" value="HlyD-like secretion proteins"/>
    <property type="match status" value="1"/>
</dbReference>
<dbReference type="Gene3D" id="2.40.30.170">
    <property type="match status" value="1"/>
</dbReference>
<evidence type="ECO:0000313" key="11">
    <source>
        <dbReference type="EMBL" id="RAL18190.1"/>
    </source>
</evidence>
<dbReference type="GO" id="GO:0005886">
    <property type="term" value="C:plasma membrane"/>
    <property type="evidence" value="ECO:0007669"/>
    <property type="project" value="UniProtKB-SubCell"/>
</dbReference>
<reference evidence="12" key="1">
    <citation type="submission" date="2018-02" db="EMBL/GenBank/DDBJ databases">
        <title>Glaesserella australis sp. nov., isolated from the lungs of pigs.</title>
        <authorList>
            <person name="Turni C."/>
            <person name="Christensen H."/>
        </authorList>
    </citation>
    <scope>NUCLEOTIDE SEQUENCE [LARGE SCALE GENOMIC DNA]</scope>
    <source>
        <strain evidence="12">HS4635</strain>
    </source>
</reference>
<dbReference type="InterPro" id="IPR050739">
    <property type="entry name" value="MFP"/>
</dbReference>
<dbReference type="OrthoDB" id="9775513at2"/>
<dbReference type="PANTHER" id="PTHR30386">
    <property type="entry name" value="MEMBRANE FUSION SUBUNIT OF EMRAB-TOLC MULTIDRUG EFFLUX PUMP"/>
    <property type="match status" value="1"/>
</dbReference>
<proteinExistence type="inferred from homology"/>
<dbReference type="NCBIfam" id="TIGR01843">
    <property type="entry name" value="type_I_hlyD"/>
    <property type="match status" value="1"/>
</dbReference>
<comment type="caution">
    <text evidence="11">The sequence shown here is derived from an EMBL/GenBank/DDBJ whole genome shotgun (WGS) entry which is preliminary data.</text>
</comment>
<evidence type="ECO:0000256" key="5">
    <source>
        <dbReference type="ARBA" id="ARBA00022519"/>
    </source>
</evidence>
<evidence type="ECO:0000256" key="1">
    <source>
        <dbReference type="ARBA" id="ARBA00004377"/>
    </source>
</evidence>
<evidence type="ECO:0000256" key="8">
    <source>
        <dbReference type="ARBA" id="ARBA00023136"/>
    </source>
</evidence>
<evidence type="ECO:0000256" key="6">
    <source>
        <dbReference type="ARBA" id="ARBA00022692"/>
    </source>
</evidence>
<evidence type="ECO:0000256" key="9">
    <source>
        <dbReference type="RuleBase" id="RU365093"/>
    </source>
</evidence>
<keyword evidence="12" id="KW-1185">Reference proteome</keyword>
<keyword evidence="7 9" id="KW-1133">Transmembrane helix</keyword>
<feature type="domain" description="AprE-like beta-barrel" evidence="10">
    <location>
        <begin position="293"/>
        <end position="392"/>
    </location>
</feature>
<dbReference type="AlphaFoldDB" id="A0A328BZB6"/>
<sequence length="414" mass="46356">MDKHNNLTISAKNLNKKDLRLLNDLNAALQQESHRSIFATISLLFILLIVFVIWAYHSPVDEITRGQGSIIPNSREQVIQSLDPGILKEMLVKEGDTVEKDQILLKLDDTRSSAVLRESQAKVENLEALSARLQAEAYGTPLSFSDSISSNLQQRERAIYQQRKIALQESLKSLQSSKALIDREIKMTEPMVAKGALSEVELLRMKRQSSDLQLQMVERKNKYVTDASSELTKISAELSQAKENMAMRADPVNRSFVRSPLKGIVKNIRINTIGGVINAGQDIMEIVPVEDTLLVEAYISPSDVAYVRPGMPALVKLTAYDYSIYGGLDGIVTLLSPDTLHDQKRPNDLKLNPNEAYYRVIVKTEGSHLVDKDGKVMPIIPGMIASIDIKTGQKTIFEYLIKPITRMKQALQER</sequence>
<dbReference type="Proteomes" id="UP000248689">
    <property type="component" value="Unassembled WGS sequence"/>
</dbReference>
<dbReference type="Gene3D" id="1.10.287.470">
    <property type="entry name" value="Helix hairpin bin"/>
    <property type="match status" value="1"/>
</dbReference>
<evidence type="ECO:0000256" key="4">
    <source>
        <dbReference type="ARBA" id="ARBA00022475"/>
    </source>
</evidence>
<evidence type="ECO:0000313" key="12">
    <source>
        <dbReference type="Proteomes" id="UP000248689"/>
    </source>
</evidence>
<dbReference type="InterPro" id="IPR058982">
    <property type="entry name" value="Beta-barrel_AprE"/>
</dbReference>